<accession>A0A0C2MKF6</accession>
<evidence type="ECO:0000313" key="2">
    <source>
        <dbReference type="Proteomes" id="UP000031668"/>
    </source>
</evidence>
<gene>
    <name evidence="1" type="ORF">RF11_04557</name>
</gene>
<comment type="caution">
    <text evidence="1">The sequence shown here is derived from an EMBL/GenBank/DDBJ whole genome shotgun (WGS) entry which is preliminary data.</text>
</comment>
<reference evidence="1 2" key="1">
    <citation type="journal article" date="2014" name="Genome Biol. Evol.">
        <title>The genome of the myxosporean Thelohanellus kitauei shows adaptations to nutrient acquisition within its fish host.</title>
        <authorList>
            <person name="Yang Y."/>
            <person name="Xiong J."/>
            <person name="Zhou Z."/>
            <person name="Huo F."/>
            <person name="Miao W."/>
            <person name="Ran C."/>
            <person name="Liu Y."/>
            <person name="Zhang J."/>
            <person name="Feng J."/>
            <person name="Wang M."/>
            <person name="Wang M."/>
            <person name="Wang L."/>
            <person name="Yao B."/>
        </authorList>
    </citation>
    <scope>NUCLEOTIDE SEQUENCE [LARGE SCALE GENOMIC DNA]</scope>
    <source>
        <strain evidence="1">Wuqing</strain>
    </source>
</reference>
<keyword evidence="2" id="KW-1185">Reference proteome</keyword>
<protein>
    <submittedName>
        <fullName evidence="1">Uncharacterized protein</fullName>
    </submittedName>
</protein>
<proteinExistence type="predicted"/>
<dbReference type="OrthoDB" id="103454at2759"/>
<name>A0A0C2MKF6_THEKT</name>
<evidence type="ECO:0000313" key="1">
    <source>
        <dbReference type="EMBL" id="KII67681.1"/>
    </source>
</evidence>
<dbReference type="EMBL" id="JWZT01003124">
    <property type="protein sequence ID" value="KII67681.1"/>
    <property type="molecule type" value="Genomic_DNA"/>
</dbReference>
<dbReference type="AlphaFoldDB" id="A0A0C2MKF6"/>
<sequence length="555" mass="65359">MSLMSFGLDNTELSDSIIKYSDIIIHSQDLENENISVFRKISHICRNSELFLKFLKITKLWDQLVFLNFHEACFHILINIERTKILQLFYRASDKNSTFYQSLNSINPESNSTLDLFQNPSQIDRLFPQVIDNILLPYKNISQTISDDLIDFFNEFFTESLEIFKFSQNELQLIKLNAKTISMDKFSLITKYKIREVYTVYISLAISYHRKSNQNISRNLSSLYFNFFNVLHSFSSLINVSTTDDFLSCLNLIIENLEANSYIDQALDLATSFKNFDQMIRICVTHNRFTLLENYKNKFRDDNFERKYNQWLLSHKHWNILAQQLDNQNIDSMFHNIPQLSWVYYMKENDPIKAQNSLSHLAVNENNLFFQKTYCALFRILELYQNSEPDPVISYLLSKIDYQDTKTKPKDQYWTQAVSEASLPLRTLLFEKLFNKNTIMNVEIVLKAFKLIAESNDLSFEELVTLVWAAVVLVDPYLKYSDTIMMSSCQTNSFFYQCLTAVYKDGFTSEFYSDCLCTNISQFLNLHLEESRPDSFDKRMSCVFEIFQDTTLNDQ</sequence>
<dbReference type="Proteomes" id="UP000031668">
    <property type="component" value="Unassembled WGS sequence"/>
</dbReference>
<organism evidence="1 2">
    <name type="scientific">Thelohanellus kitauei</name>
    <name type="common">Myxosporean</name>
    <dbReference type="NCBI Taxonomy" id="669202"/>
    <lineage>
        <taxon>Eukaryota</taxon>
        <taxon>Metazoa</taxon>
        <taxon>Cnidaria</taxon>
        <taxon>Myxozoa</taxon>
        <taxon>Myxosporea</taxon>
        <taxon>Bivalvulida</taxon>
        <taxon>Platysporina</taxon>
        <taxon>Myxobolidae</taxon>
        <taxon>Thelohanellus</taxon>
    </lineage>
</organism>